<evidence type="ECO:0000256" key="4">
    <source>
        <dbReference type="ARBA" id="ARBA00034320"/>
    </source>
</evidence>
<dbReference type="Pfam" id="PF07683">
    <property type="entry name" value="CobW_C"/>
    <property type="match status" value="1"/>
</dbReference>
<dbReference type="SUPFAM" id="SSF52540">
    <property type="entry name" value="P-loop containing nucleoside triphosphate hydrolases"/>
    <property type="match status" value="1"/>
</dbReference>
<gene>
    <name evidence="8" type="ORF">SAMN04488530_11146</name>
</gene>
<keyword evidence="2" id="KW-0378">Hydrolase</keyword>
<keyword evidence="3" id="KW-0143">Chaperone</keyword>
<dbReference type="GO" id="GO:0000166">
    <property type="term" value="F:nucleotide binding"/>
    <property type="evidence" value="ECO:0007669"/>
    <property type="project" value="UniProtKB-KW"/>
</dbReference>
<proteinExistence type="inferred from homology"/>
<sequence length="310" mass="35297">MGVKIDIISGFLGVGKTTFLNKILSTQTEKTVVIENEFGDVGIDANVLQGEVPVREIASGCICCGLVGEFQDAIESIVESFKPESIIIEPSGIGRPGDIMKVCEVLSKDKNIDLEVRRIITIVDVLGFEDSIDSFGFFYREQIQSANIIFLSYLREVDKLEKDRIINMIKKENSNAVIIEDDWYDFDGRHLKDILELTNTIDTKCLEKKKSLDVFSTNYIFTSLSLTYINSIEENRLKEIVKQLDREEFGKVLRAKGIIKISDGDYIHFNYTPYHFEYQKTLEKDSKAVFIGCNLNKEELKKAFSKGMYN</sequence>
<dbReference type="GO" id="GO:0016787">
    <property type="term" value="F:hydrolase activity"/>
    <property type="evidence" value="ECO:0007669"/>
    <property type="project" value="UniProtKB-KW"/>
</dbReference>
<feature type="domain" description="CobW/HypB/UreG nucleotide-binding" evidence="6">
    <location>
        <begin position="7"/>
        <end position="178"/>
    </location>
</feature>
<reference evidence="9" key="1">
    <citation type="submission" date="2016-11" db="EMBL/GenBank/DDBJ databases">
        <authorList>
            <person name="Varghese N."/>
            <person name="Submissions S."/>
        </authorList>
    </citation>
    <scope>NUCLEOTIDE SEQUENCE [LARGE SCALE GENOMIC DNA]</scope>
    <source>
        <strain evidence="9">DSM 2635</strain>
    </source>
</reference>
<keyword evidence="1" id="KW-0547">Nucleotide-binding</keyword>
<dbReference type="Pfam" id="PF02492">
    <property type="entry name" value="cobW"/>
    <property type="match status" value="1"/>
</dbReference>
<comment type="similarity">
    <text evidence="4">Belongs to the SIMIBI class G3E GTPase family. ZNG1 subfamily.</text>
</comment>
<dbReference type="InterPro" id="IPR036627">
    <property type="entry name" value="CobW-likC_sf"/>
</dbReference>
<evidence type="ECO:0000256" key="3">
    <source>
        <dbReference type="ARBA" id="ARBA00023186"/>
    </source>
</evidence>
<organism evidence="8 9">
    <name type="scientific">Asaccharospora irregularis DSM 2635</name>
    <dbReference type="NCBI Taxonomy" id="1121321"/>
    <lineage>
        <taxon>Bacteria</taxon>
        <taxon>Bacillati</taxon>
        <taxon>Bacillota</taxon>
        <taxon>Clostridia</taxon>
        <taxon>Peptostreptococcales</taxon>
        <taxon>Peptostreptococcaceae</taxon>
        <taxon>Asaccharospora</taxon>
    </lineage>
</organism>
<evidence type="ECO:0000313" key="8">
    <source>
        <dbReference type="EMBL" id="SHG91796.1"/>
    </source>
</evidence>
<dbReference type="RefSeq" id="WP_073125565.1">
    <property type="nucleotide sequence ID" value="NZ_BAABCH010000100.1"/>
</dbReference>
<dbReference type="Gene3D" id="3.30.1220.10">
    <property type="entry name" value="CobW-like, C-terminal domain"/>
    <property type="match status" value="1"/>
</dbReference>
<evidence type="ECO:0000313" key="9">
    <source>
        <dbReference type="Proteomes" id="UP000243255"/>
    </source>
</evidence>
<keyword evidence="9" id="KW-1185">Reference proteome</keyword>
<dbReference type="Proteomes" id="UP000243255">
    <property type="component" value="Unassembled WGS sequence"/>
</dbReference>
<evidence type="ECO:0000256" key="1">
    <source>
        <dbReference type="ARBA" id="ARBA00022741"/>
    </source>
</evidence>
<dbReference type="EMBL" id="FQWX01000011">
    <property type="protein sequence ID" value="SHG91796.1"/>
    <property type="molecule type" value="Genomic_DNA"/>
</dbReference>
<feature type="domain" description="CobW C-terminal" evidence="7">
    <location>
        <begin position="222"/>
        <end position="305"/>
    </location>
</feature>
<dbReference type="STRING" id="1121321.SAMN04488530_11146"/>
<evidence type="ECO:0000256" key="2">
    <source>
        <dbReference type="ARBA" id="ARBA00022801"/>
    </source>
</evidence>
<evidence type="ECO:0000256" key="5">
    <source>
        <dbReference type="ARBA" id="ARBA00049117"/>
    </source>
</evidence>
<dbReference type="Gene3D" id="3.40.50.300">
    <property type="entry name" value="P-loop containing nucleotide triphosphate hydrolases"/>
    <property type="match status" value="1"/>
</dbReference>
<dbReference type="GO" id="GO:0005737">
    <property type="term" value="C:cytoplasm"/>
    <property type="evidence" value="ECO:0007669"/>
    <property type="project" value="TreeGrafter"/>
</dbReference>
<dbReference type="AlphaFoldDB" id="A0A1M5NQG2"/>
<dbReference type="InterPro" id="IPR051316">
    <property type="entry name" value="Zinc-reg_GTPase_activator"/>
</dbReference>
<dbReference type="PANTHER" id="PTHR13748:SF62">
    <property type="entry name" value="COBW DOMAIN-CONTAINING PROTEIN"/>
    <property type="match status" value="1"/>
</dbReference>
<name>A0A1M5NQG2_9FIRM</name>
<dbReference type="PANTHER" id="PTHR13748">
    <property type="entry name" value="COBW-RELATED"/>
    <property type="match status" value="1"/>
</dbReference>
<dbReference type="SUPFAM" id="SSF90002">
    <property type="entry name" value="Hypothetical protein YjiA, C-terminal domain"/>
    <property type="match status" value="1"/>
</dbReference>
<evidence type="ECO:0000259" key="6">
    <source>
        <dbReference type="Pfam" id="PF02492"/>
    </source>
</evidence>
<accession>A0A1M5NQG2</accession>
<dbReference type="InterPro" id="IPR011629">
    <property type="entry name" value="CobW-like_C"/>
</dbReference>
<comment type="catalytic activity">
    <reaction evidence="5">
        <text>GTP + H2O = GDP + phosphate + H(+)</text>
        <dbReference type="Rhea" id="RHEA:19669"/>
        <dbReference type="ChEBI" id="CHEBI:15377"/>
        <dbReference type="ChEBI" id="CHEBI:15378"/>
        <dbReference type="ChEBI" id="CHEBI:37565"/>
        <dbReference type="ChEBI" id="CHEBI:43474"/>
        <dbReference type="ChEBI" id="CHEBI:58189"/>
    </reaction>
    <physiologicalReaction direction="left-to-right" evidence="5">
        <dbReference type="Rhea" id="RHEA:19670"/>
    </physiologicalReaction>
</comment>
<dbReference type="OrthoDB" id="9808822at2"/>
<dbReference type="InterPro" id="IPR027417">
    <property type="entry name" value="P-loop_NTPase"/>
</dbReference>
<protein>
    <submittedName>
        <fullName evidence="8">GTPase, G3E family</fullName>
    </submittedName>
</protein>
<evidence type="ECO:0000259" key="7">
    <source>
        <dbReference type="Pfam" id="PF07683"/>
    </source>
</evidence>
<dbReference type="InterPro" id="IPR003495">
    <property type="entry name" value="CobW/HypB/UreG_nucleotide-bd"/>
</dbReference>